<evidence type="ECO:0000313" key="3">
    <source>
        <dbReference type="EMBL" id="MDT0606890.1"/>
    </source>
</evidence>
<evidence type="ECO:0000313" key="4">
    <source>
        <dbReference type="Proteomes" id="UP001255246"/>
    </source>
</evidence>
<feature type="signal peptide" evidence="1">
    <location>
        <begin position="1"/>
        <end position="20"/>
    </location>
</feature>
<keyword evidence="1" id="KW-0732">Signal</keyword>
<feature type="domain" description="DUF3108" evidence="2">
    <location>
        <begin position="31"/>
        <end position="227"/>
    </location>
</feature>
<dbReference type="EMBL" id="JAVRHR010000001">
    <property type="protein sequence ID" value="MDT0606890.1"/>
    <property type="molecule type" value="Genomic_DNA"/>
</dbReference>
<keyword evidence="4" id="KW-1185">Reference proteome</keyword>
<dbReference type="Gene3D" id="2.40.360.20">
    <property type="match status" value="1"/>
</dbReference>
<protein>
    <recommendedName>
        <fullName evidence="2">DUF3108 domain-containing protein</fullName>
    </recommendedName>
</protein>
<reference evidence="3 4" key="1">
    <citation type="submission" date="2023-09" db="EMBL/GenBank/DDBJ databases">
        <authorList>
            <person name="Rey-Velasco X."/>
        </authorList>
    </citation>
    <scope>NUCLEOTIDE SEQUENCE [LARGE SCALE GENOMIC DNA]</scope>
    <source>
        <strain evidence="3 4">F388</strain>
    </source>
</reference>
<gene>
    <name evidence="3" type="ORF">RM706_07605</name>
</gene>
<sequence>MKKQFFTSLMLLLCFIAVKAQDNCSTFYPMTEGATYQYNLYDKKDKPSGSTTYNVKAVNNDGGNTTATMSVVVGGEKPKDQMELEYEVTCTGDGISIDFNSMLSPQLQSQVEQMNAEIDISGTNIEIPNNLSVGQDLGDAELIMAMSMSGIKMNTEVKTTDRKVIAKETVTTPAGTFDCYVLTSTISSKAMMAKMTFTDKLWLSEGVGIVKQESYNKKGKLDSRMELASFSK</sequence>
<name>A0ABU3AAP6_9FLAO</name>
<dbReference type="InterPro" id="IPR049279">
    <property type="entry name" value="DUF3108-like"/>
</dbReference>
<proteinExistence type="predicted"/>
<dbReference type="Proteomes" id="UP001255246">
    <property type="component" value="Unassembled WGS sequence"/>
</dbReference>
<dbReference type="Pfam" id="PF21347">
    <property type="entry name" value="DUF3108_like"/>
    <property type="match status" value="1"/>
</dbReference>
<organism evidence="3 4">
    <name type="scientific">Croceitalea rosinachiae</name>
    <dbReference type="NCBI Taxonomy" id="3075596"/>
    <lineage>
        <taxon>Bacteria</taxon>
        <taxon>Pseudomonadati</taxon>
        <taxon>Bacteroidota</taxon>
        <taxon>Flavobacteriia</taxon>
        <taxon>Flavobacteriales</taxon>
        <taxon>Flavobacteriaceae</taxon>
        <taxon>Croceitalea</taxon>
    </lineage>
</organism>
<accession>A0ABU3AAP6</accession>
<dbReference type="RefSeq" id="WP_311350432.1">
    <property type="nucleotide sequence ID" value="NZ_JAVRHR010000001.1"/>
</dbReference>
<feature type="chain" id="PRO_5047415338" description="DUF3108 domain-containing protein" evidence="1">
    <location>
        <begin position="21"/>
        <end position="232"/>
    </location>
</feature>
<comment type="caution">
    <text evidence="3">The sequence shown here is derived from an EMBL/GenBank/DDBJ whole genome shotgun (WGS) entry which is preliminary data.</text>
</comment>
<evidence type="ECO:0000259" key="2">
    <source>
        <dbReference type="Pfam" id="PF21347"/>
    </source>
</evidence>
<evidence type="ECO:0000256" key="1">
    <source>
        <dbReference type="SAM" id="SignalP"/>
    </source>
</evidence>